<evidence type="ECO:0000256" key="3">
    <source>
        <dbReference type="ARBA" id="ARBA00022597"/>
    </source>
</evidence>
<protein>
    <submittedName>
        <fullName evidence="8">PTS sugar transporter subunit IIA</fullName>
    </submittedName>
</protein>
<dbReference type="InterPro" id="IPR051541">
    <property type="entry name" value="PTS_SugarTrans_NitroReg"/>
</dbReference>
<name>A0ABS1T9A7_9CLOT</name>
<feature type="domain" description="PTS EIIA type-2" evidence="7">
    <location>
        <begin position="1"/>
        <end position="146"/>
    </location>
</feature>
<dbReference type="PANTHER" id="PTHR47738:SF2">
    <property type="entry name" value="PTS SYSTEM FRUCTOSE-LIKE EIIA COMPONENT"/>
    <property type="match status" value="1"/>
</dbReference>
<keyword evidence="6" id="KW-0175">Coiled coil</keyword>
<keyword evidence="9" id="KW-1185">Reference proteome</keyword>
<dbReference type="Proteomes" id="UP000632377">
    <property type="component" value="Unassembled WGS sequence"/>
</dbReference>
<dbReference type="SUPFAM" id="SSF55804">
    <property type="entry name" value="Phoshotransferase/anion transport protein"/>
    <property type="match status" value="1"/>
</dbReference>
<reference evidence="8 9" key="1">
    <citation type="submission" date="2021-01" db="EMBL/GenBank/DDBJ databases">
        <title>Genome public.</title>
        <authorList>
            <person name="Liu C."/>
            <person name="Sun Q."/>
        </authorList>
    </citation>
    <scope>NUCLEOTIDE SEQUENCE [LARGE SCALE GENOMIC DNA]</scope>
    <source>
        <strain evidence="8 9">YIM B02515</strain>
    </source>
</reference>
<keyword evidence="1" id="KW-0813">Transport</keyword>
<dbReference type="RefSeq" id="WP_202748260.1">
    <property type="nucleotide sequence ID" value="NZ_JAESWC010000002.1"/>
</dbReference>
<evidence type="ECO:0000256" key="1">
    <source>
        <dbReference type="ARBA" id="ARBA00022448"/>
    </source>
</evidence>
<keyword evidence="4" id="KW-0808">Transferase</keyword>
<dbReference type="InterPro" id="IPR004715">
    <property type="entry name" value="PTS_IIA_fruc"/>
</dbReference>
<evidence type="ECO:0000256" key="6">
    <source>
        <dbReference type="SAM" id="Coils"/>
    </source>
</evidence>
<evidence type="ECO:0000256" key="5">
    <source>
        <dbReference type="ARBA" id="ARBA00022683"/>
    </source>
</evidence>
<dbReference type="EMBL" id="JAESWC010000002">
    <property type="protein sequence ID" value="MBL4935667.1"/>
    <property type="molecule type" value="Genomic_DNA"/>
</dbReference>
<gene>
    <name evidence="8" type="ORF">JK636_07835</name>
</gene>
<keyword evidence="2" id="KW-0597">Phosphoprotein</keyword>
<evidence type="ECO:0000313" key="9">
    <source>
        <dbReference type="Proteomes" id="UP000632377"/>
    </source>
</evidence>
<accession>A0ABS1T9A7</accession>
<evidence type="ECO:0000313" key="8">
    <source>
        <dbReference type="EMBL" id="MBL4935667.1"/>
    </source>
</evidence>
<dbReference type="PROSITE" id="PS51094">
    <property type="entry name" value="PTS_EIIA_TYPE_2"/>
    <property type="match status" value="1"/>
</dbReference>
<proteinExistence type="predicted"/>
<dbReference type="InterPro" id="IPR002178">
    <property type="entry name" value="PTS_EIIA_type-2_dom"/>
</dbReference>
<dbReference type="Pfam" id="PF00359">
    <property type="entry name" value="PTS_EIIA_2"/>
    <property type="match status" value="1"/>
</dbReference>
<dbReference type="InterPro" id="IPR016152">
    <property type="entry name" value="PTrfase/Anion_transptr"/>
</dbReference>
<evidence type="ECO:0000259" key="7">
    <source>
        <dbReference type="PROSITE" id="PS51094"/>
    </source>
</evidence>
<comment type="caution">
    <text evidence="8">The sequence shown here is derived from an EMBL/GenBank/DDBJ whole genome shotgun (WGS) entry which is preliminary data.</text>
</comment>
<dbReference type="PANTHER" id="PTHR47738">
    <property type="entry name" value="PTS SYSTEM FRUCTOSE-LIKE EIIA COMPONENT-RELATED"/>
    <property type="match status" value="1"/>
</dbReference>
<dbReference type="NCBIfam" id="TIGR00848">
    <property type="entry name" value="fruA"/>
    <property type="match status" value="1"/>
</dbReference>
<dbReference type="CDD" id="cd00211">
    <property type="entry name" value="PTS_IIA_fru"/>
    <property type="match status" value="1"/>
</dbReference>
<evidence type="ECO:0000256" key="4">
    <source>
        <dbReference type="ARBA" id="ARBA00022679"/>
    </source>
</evidence>
<dbReference type="PROSITE" id="PS00372">
    <property type="entry name" value="PTS_EIIA_TYPE_2_HIS"/>
    <property type="match status" value="1"/>
</dbReference>
<keyword evidence="3 8" id="KW-0762">Sugar transport</keyword>
<dbReference type="Gene3D" id="3.40.930.10">
    <property type="entry name" value="Mannitol-specific EII, Chain A"/>
    <property type="match status" value="1"/>
</dbReference>
<feature type="coiled-coil region" evidence="6">
    <location>
        <begin position="4"/>
        <end position="38"/>
    </location>
</feature>
<keyword evidence="5" id="KW-0598">Phosphotransferase system</keyword>
<evidence type="ECO:0000256" key="2">
    <source>
        <dbReference type="ARBA" id="ARBA00022553"/>
    </source>
</evidence>
<organism evidence="8 9">
    <name type="scientific">Clostridium rhizosphaerae</name>
    <dbReference type="NCBI Taxonomy" id="2803861"/>
    <lineage>
        <taxon>Bacteria</taxon>
        <taxon>Bacillati</taxon>
        <taxon>Bacillota</taxon>
        <taxon>Clostridia</taxon>
        <taxon>Eubacteriales</taxon>
        <taxon>Clostridiaceae</taxon>
        <taxon>Clostridium</taxon>
    </lineage>
</organism>
<sequence length="149" mass="16939">MLINRNLIALNMEAKDKNEALRELIALVKRENKIASEEKFLDCVLHREKEFSTGVGNGIAIPHGRSETVNEALVAFAKLNNRIDWNSVDDELVDLIFLLGVPEKNTENLHLKILAQLSRKLMDEEFVKVLREARTEQEVFDALSDIEVG</sequence>